<feature type="domain" description="DUF1559" evidence="2">
    <location>
        <begin position="67"/>
        <end position="370"/>
    </location>
</feature>
<reference evidence="3 4" key="1">
    <citation type="journal article" date="2013" name="Mar. Genomics">
        <title>Expression of sulfatases in Rhodopirellula baltica and the diversity of sulfatases in the genus Rhodopirellula.</title>
        <authorList>
            <person name="Wegner C.E."/>
            <person name="Richter-Heitmann T."/>
            <person name="Klindworth A."/>
            <person name="Klockow C."/>
            <person name="Richter M."/>
            <person name="Achstetter T."/>
            <person name="Glockner F.O."/>
            <person name="Harder J."/>
        </authorList>
    </citation>
    <scope>NUCLEOTIDE SEQUENCE [LARGE SCALE GENOMIC DNA]</scope>
    <source>
        <strain evidence="3 4">WH47</strain>
    </source>
</reference>
<dbReference type="InterPro" id="IPR027558">
    <property type="entry name" value="Pre_pil_HX9DG_C"/>
</dbReference>
<evidence type="ECO:0000313" key="3">
    <source>
        <dbReference type="EMBL" id="EGF28372.1"/>
    </source>
</evidence>
<protein>
    <submittedName>
        <fullName evidence="3">Protein containing DUF1559</fullName>
    </submittedName>
</protein>
<dbReference type="Pfam" id="PF07596">
    <property type="entry name" value="SBP_bac_10"/>
    <property type="match status" value="1"/>
</dbReference>
<keyword evidence="1" id="KW-1133">Transmembrane helix</keyword>
<dbReference type="PANTHER" id="PTHR30093:SF2">
    <property type="entry name" value="TYPE II SECRETION SYSTEM PROTEIN H"/>
    <property type="match status" value="1"/>
</dbReference>
<accession>F2APV5</accession>
<dbReference type="AlphaFoldDB" id="F2APV5"/>
<evidence type="ECO:0000256" key="1">
    <source>
        <dbReference type="SAM" id="Phobius"/>
    </source>
</evidence>
<dbReference type="Gene3D" id="3.30.700.10">
    <property type="entry name" value="Glycoprotein, Type 4 Pilin"/>
    <property type="match status" value="1"/>
</dbReference>
<dbReference type="PROSITE" id="PS00409">
    <property type="entry name" value="PROKAR_NTER_METHYL"/>
    <property type="match status" value="1"/>
</dbReference>
<dbReference type="PANTHER" id="PTHR30093">
    <property type="entry name" value="GENERAL SECRETION PATHWAY PROTEIN G"/>
    <property type="match status" value="1"/>
</dbReference>
<dbReference type="NCBIfam" id="TIGR02532">
    <property type="entry name" value="IV_pilin_GFxxxE"/>
    <property type="match status" value="1"/>
</dbReference>
<dbReference type="PATRIC" id="fig|991778.3.peg.1823"/>
<comment type="caution">
    <text evidence="3">The sequence shown here is derived from an EMBL/GenBank/DDBJ whole genome shotgun (WGS) entry which is preliminary data.</text>
</comment>
<keyword evidence="1" id="KW-0472">Membrane</keyword>
<evidence type="ECO:0000259" key="2">
    <source>
        <dbReference type="Pfam" id="PF07596"/>
    </source>
</evidence>
<dbReference type="Pfam" id="PF07963">
    <property type="entry name" value="N_methyl"/>
    <property type="match status" value="1"/>
</dbReference>
<dbReference type="SUPFAM" id="SSF54523">
    <property type="entry name" value="Pili subunits"/>
    <property type="match status" value="1"/>
</dbReference>
<keyword evidence="1" id="KW-0812">Transmembrane</keyword>
<dbReference type="NCBIfam" id="TIGR04294">
    <property type="entry name" value="pre_pil_HX9DG"/>
    <property type="match status" value="1"/>
</dbReference>
<name>F2APV5_RHOBT</name>
<dbReference type="InterPro" id="IPR012902">
    <property type="entry name" value="N_methyl_site"/>
</dbReference>
<organism evidence="3 4">
    <name type="scientific">Rhodopirellula baltica WH47</name>
    <dbReference type="NCBI Taxonomy" id="991778"/>
    <lineage>
        <taxon>Bacteria</taxon>
        <taxon>Pseudomonadati</taxon>
        <taxon>Planctomycetota</taxon>
        <taxon>Planctomycetia</taxon>
        <taxon>Pirellulales</taxon>
        <taxon>Pirellulaceae</taxon>
        <taxon>Rhodopirellula</taxon>
    </lineage>
</organism>
<sequence length="388" mass="43178">MVLRRHPHPNISAILPPRELQNNQMKIQHPPMCDRPNAKRSGFTLVELLVVIAIIGVLVGLLLPAVQAAREAARRMQCQNNFKQFGIALHNHMAAFGSFPPGNVNYDESGNRFKTGGWQHGQNELGWHWLPMLFPYMEQPGVWELITRCEDSVTGHTMNPCDHCEYYAEFEHIGREQLGSFVSCPSAPRVTNQFTDGSYGLEALAKGSNYAASWGSGDMLSWESDQTSGAFGTYYVHQDVIIKDGIAGDRFQNRNGMGSEDFLDGMSNTMAMSEILNHDSKTDIRGTWMSPAMGATIFSAYTSPNSREKDVLAACDEDIPEDRLNPYLACLEQRETAEIWAAARSHHTGGVNVLMADSSVRFVTDSVDKENVWQPLATAKNSEVFEMP</sequence>
<feature type="transmembrane region" description="Helical" evidence="1">
    <location>
        <begin position="45"/>
        <end position="66"/>
    </location>
</feature>
<dbReference type="EMBL" id="AFAR01000094">
    <property type="protein sequence ID" value="EGF28372.1"/>
    <property type="molecule type" value="Genomic_DNA"/>
</dbReference>
<proteinExistence type="predicted"/>
<dbReference type="InterPro" id="IPR045584">
    <property type="entry name" value="Pilin-like"/>
</dbReference>
<evidence type="ECO:0000313" key="4">
    <source>
        <dbReference type="Proteomes" id="UP000006222"/>
    </source>
</evidence>
<gene>
    <name evidence="3" type="ORF">RBWH47_04347</name>
</gene>
<dbReference type="Proteomes" id="UP000006222">
    <property type="component" value="Unassembled WGS sequence"/>
</dbReference>
<dbReference type="InterPro" id="IPR011453">
    <property type="entry name" value="DUF1559"/>
</dbReference>